<evidence type="ECO:0000259" key="12">
    <source>
        <dbReference type="SMART" id="SM01036"/>
    </source>
</evidence>
<dbReference type="Gene3D" id="1.25.10.10">
    <property type="entry name" value="Leucine-rich Repeat Variant"/>
    <property type="match status" value="2"/>
</dbReference>
<accession>A0ABR3GW16</accession>
<evidence type="ECO:0000256" key="4">
    <source>
        <dbReference type="ARBA" id="ARBA00015399"/>
    </source>
</evidence>
<evidence type="ECO:0000313" key="13">
    <source>
        <dbReference type="EMBL" id="KAL0640127.1"/>
    </source>
</evidence>
<reference evidence="13 14" key="1">
    <citation type="submission" date="2024-02" db="EMBL/GenBank/DDBJ databases">
        <title>Discinaceae phylogenomics.</title>
        <authorList>
            <person name="Dirks A.C."/>
            <person name="James T.Y."/>
        </authorList>
    </citation>
    <scope>NUCLEOTIDE SEQUENCE [LARGE SCALE GENOMIC DNA]</scope>
    <source>
        <strain evidence="13 14">ACD0624</strain>
    </source>
</reference>
<dbReference type="PROSITE" id="PS50077">
    <property type="entry name" value="HEAT_REPEAT"/>
    <property type="match status" value="1"/>
</dbReference>
<dbReference type="Pfam" id="PF12397">
    <property type="entry name" value="U3snoRNP10"/>
    <property type="match status" value="1"/>
</dbReference>
<keyword evidence="7 11" id="KW-0539">Nucleus</keyword>
<dbReference type="InterPro" id="IPR021133">
    <property type="entry name" value="HEAT_type_2"/>
</dbReference>
<comment type="caution">
    <text evidence="13">The sequence shown here is derived from an EMBL/GenBank/DDBJ whole genome shotgun (WGS) entry which is preliminary data.</text>
</comment>
<proteinExistence type="inferred from homology"/>
<dbReference type="InterPro" id="IPR011989">
    <property type="entry name" value="ARM-like"/>
</dbReference>
<evidence type="ECO:0000256" key="9">
    <source>
        <dbReference type="ARBA" id="ARBA00025076"/>
    </source>
</evidence>
<comment type="similarity">
    <text evidence="2 11">Belongs to the HEATR1/UTP10 family.</text>
</comment>
<evidence type="ECO:0000256" key="5">
    <source>
        <dbReference type="ARBA" id="ARBA00022517"/>
    </source>
</evidence>
<evidence type="ECO:0000256" key="2">
    <source>
        <dbReference type="ARBA" id="ARBA00010559"/>
    </source>
</evidence>
<organism evidence="13 14">
    <name type="scientific">Discina gigas</name>
    <dbReference type="NCBI Taxonomy" id="1032678"/>
    <lineage>
        <taxon>Eukaryota</taxon>
        <taxon>Fungi</taxon>
        <taxon>Dikarya</taxon>
        <taxon>Ascomycota</taxon>
        <taxon>Pezizomycotina</taxon>
        <taxon>Pezizomycetes</taxon>
        <taxon>Pezizales</taxon>
        <taxon>Discinaceae</taxon>
        <taxon>Discina</taxon>
    </lineage>
</organism>
<evidence type="ECO:0000313" key="14">
    <source>
        <dbReference type="Proteomes" id="UP001447188"/>
    </source>
</evidence>
<evidence type="ECO:0000256" key="7">
    <source>
        <dbReference type="ARBA" id="ARBA00023242"/>
    </source>
</evidence>
<dbReference type="SMART" id="SM01036">
    <property type="entry name" value="BP28CT"/>
    <property type="match status" value="1"/>
</dbReference>
<evidence type="ECO:0000256" key="3">
    <source>
        <dbReference type="ARBA" id="ARBA00011399"/>
    </source>
</evidence>
<evidence type="ECO:0000256" key="1">
    <source>
        <dbReference type="ARBA" id="ARBA00004604"/>
    </source>
</evidence>
<sequence>MTSSLAAQLQKITATSTNTLNTQKLKQIHSASLLFPAAHATTQDLETIYSIAAEGFRELCQLDDRFIAYERGLFSESSKGVDRFLLPGGEVDELDRSIEGFLQLVSGKLLLRPALKAVEWLVRRFRVQEQNTAAILLCFLPYHSHPSLFPTLLGIIPQKYIPREFLFLTPYVKPAAPVPRHVITHALSHRRDFFSLLSEYVVSVVRSRRDNHALISFYSAVVTESVSLMCDATRKKGGATEEDVLLSTMSILEEGYKAKKSPEFQVGCYMLTTVLASKLQLSGQLLLSLMQGIVAGWVKESLSAGLACLAFLAQARQGEKEVRISDEITKGLLKIDDIASRILAMGEKYRVDKLVVGLCLGVLGRLGAKYSVKELAIAIKLLEEARMGPKQRRLVMKKLVDAAQKIGGGQVMQQETNNLEDIKERLAESLVHWSALGETRKLGKLIKEVLEDDQVDVELLELRLQTIIRPAQITAAEKPQSQNVIEAAPTQPAESFDSILTTLPKSVEGDSFLSSHPPAVLECLSRAFLISITSAQTDFTTIFSQPLFAERPVDNALAISLLVRIWTSPRYPALARATALNHAATVIKATKQNVDFQALIPHILAALSDPAQSVRREAAAAATILTSSYKLLVGDPRKARKKRKSRGVGDEATKYWGIDTIYGKGKETEAVKWLESSEVLKVLEKVVGRKLEECVLDANVVGHALEGALSSPGSGSPEKGGLKSSMKTSVLAFLGSHAVNMPGLLVKQRLLLMLNRVERSTTSRTQFLLPALVDWVTVGDYATRVAQCGEERVDIAALEEQLIGVVSEGSSSAAVLVDIIDKGLSDSLRAAAAARMVKIWETLEEEIKINSAESLLEIALQGEDSGEAAQLLRDVSLPTDVFDRFFEKLGTQLKAALPGGGVVAKNKRQRTSAGVAAQAENDDDQAVALRRVTVVSELLEGQGAEKHPSLLRSLFGVLADVGSVEYAGIAYLHGVLLSCMGAIIKSYKDSKSINLDSSVRADVLVNTIRSTASPQVQNSALLLLAALADVAPDVVKHSVMPIFTFMGANTLRQDDEYSAHVIEQTIQRVIPPLVRSLQEQGGSPVVGAAGLIGTFVASYKHIPAHRRVRLFVSLAETLGVDAFLFTLLAKLAERYQVTLGAGQVRAADDGNIGEFCAMLAGSFGAEMQLLNVVKYLDVVLDVLEPSASGLAKHIFEESKDTRSLDLAGRLLQVLAEVLKNDSLRASATRALRTANADSARLRASFSDAMEKTLALGEKYGNTEIAGEVSRVLENLLDLLSTPQFVDVVETLIDRPDSKFRRSALKTFKDRVTSEARTNATSRSAVLALMPKIAAIVSEISPDELKADALCCINAVTIKYGKQEPFIVAGLADAVISTGGLKSSDDGLRVLSLVCLTSMTSCLGGRIVPVLPKTVPFALDQLRASIQEDTAHEMVHNSVFAFLDELVKTVPSFMASYLLRLLPLAYGSAGSCEFDDETATGVRRDLLRSIATSMDAKIVMSALLKTWGEAVKEGTTAVDEILSTVEKIIDRATKSTVQKMHTALLQFLLLAFDIRRTSNFDDEDIEHLEERTLKIALQMVYKLNDTVFKPMFLRMLEWAAEDLRESDPDGRCKRLSVFWNLLTMLCDNLKSLVTEYYGYVLDNAVEVVNKGIGDGNNDLWEAVLKSLNVGFSTDERDFWQSPTHFDKIAPALLLSLNGATAQLTTPAIVELANAAQSEEHFKFINTQVLQHMRSEDADVRLAAVKAMTELYAKMGEEWLPWLPESVPLIAELMEDDEEDVERAVQRLIVKVEEFLGTGELEAMLT</sequence>
<evidence type="ECO:0000256" key="8">
    <source>
        <dbReference type="ARBA" id="ARBA00023274"/>
    </source>
</evidence>
<dbReference type="InterPro" id="IPR012954">
    <property type="entry name" value="BP28_C_dom"/>
</dbReference>
<dbReference type="Pfam" id="PF23243">
    <property type="entry name" value="HEAT_HEATR1"/>
    <property type="match status" value="1"/>
</dbReference>
<comment type="subunit">
    <text evidence="3 11">Component of the ribosomal small subunit (SSU) processome.</text>
</comment>
<dbReference type="InterPro" id="IPR040191">
    <property type="entry name" value="UTP10"/>
</dbReference>
<evidence type="ECO:0000256" key="10">
    <source>
        <dbReference type="PROSITE-ProRule" id="PRU00103"/>
    </source>
</evidence>
<dbReference type="PANTHER" id="PTHR13457:SF1">
    <property type="entry name" value="HEAT REPEAT-CONTAINING PROTEIN 1"/>
    <property type="match status" value="1"/>
</dbReference>
<dbReference type="Pfam" id="PF08146">
    <property type="entry name" value="BP28CT"/>
    <property type="match status" value="1"/>
</dbReference>
<keyword evidence="5 11" id="KW-0690">Ribosome biogenesis</keyword>
<feature type="domain" description="BP28 C-terminal" evidence="12">
    <location>
        <begin position="1533"/>
        <end position="1677"/>
    </location>
</feature>
<keyword evidence="14" id="KW-1185">Reference proteome</keyword>
<keyword evidence="8 11" id="KW-0687">Ribonucleoprotein</keyword>
<comment type="function">
    <text evidence="9">Involved in nucleolar processing of pre-18S ribosomal RNA. Involved in ribosome biosynthesis.</text>
</comment>
<dbReference type="SUPFAM" id="SSF48371">
    <property type="entry name" value="ARM repeat"/>
    <property type="match status" value="1"/>
</dbReference>
<dbReference type="InterPro" id="IPR022125">
    <property type="entry name" value="U3snoRNP10_N"/>
</dbReference>
<feature type="repeat" description="HEAT" evidence="10">
    <location>
        <begin position="1764"/>
        <end position="1802"/>
    </location>
</feature>
<gene>
    <name evidence="13" type="primary">UTP10</name>
    <name evidence="13" type="ORF">Q9L58_000685</name>
</gene>
<name>A0ABR3GW16_9PEZI</name>
<dbReference type="PANTHER" id="PTHR13457">
    <property type="entry name" value="BAP28"/>
    <property type="match status" value="1"/>
</dbReference>
<dbReference type="Proteomes" id="UP001447188">
    <property type="component" value="Unassembled WGS sequence"/>
</dbReference>
<comment type="subcellular location">
    <subcellularLocation>
        <location evidence="1 11">Nucleus</location>
        <location evidence="1 11">Nucleolus</location>
    </subcellularLocation>
</comment>
<evidence type="ECO:0000256" key="11">
    <source>
        <dbReference type="RuleBase" id="RU367065"/>
    </source>
</evidence>
<evidence type="ECO:0000256" key="6">
    <source>
        <dbReference type="ARBA" id="ARBA00022552"/>
    </source>
</evidence>
<dbReference type="EMBL" id="JBBBZM010000005">
    <property type="protein sequence ID" value="KAL0640127.1"/>
    <property type="molecule type" value="Genomic_DNA"/>
</dbReference>
<protein>
    <recommendedName>
        <fullName evidence="4 11">U3 small nucleolar RNA-associated protein 10</fullName>
    </recommendedName>
</protein>
<dbReference type="InterPro" id="IPR016024">
    <property type="entry name" value="ARM-type_fold"/>
</dbReference>
<keyword evidence="6 11" id="KW-0698">rRNA processing</keyword>
<dbReference type="InterPro" id="IPR056473">
    <property type="entry name" value="HEAT_Utp10/HEAT1"/>
</dbReference>